<organism evidence="2 3">
    <name type="scientific">Hibiscus sabdariffa</name>
    <name type="common">roselle</name>
    <dbReference type="NCBI Taxonomy" id="183260"/>
    <lineage>
        <taxon>Eukaryota</taxon>
        <taxon>Viridiplantae</taxon>
        <taxon>Streptophyta</taxon>
        <taxon>Embryophyta</taxon>
        <taxon>Tracheophyta</taxon>
        <taxon>Spermatophyta</taxon>
        <taxon>Magnoliopsida</taxon>
        <taxon>eudicotyledons</taxon>
        <taxon>Gunneridae</taxon>
        <taxon>Pentapetalae</taxon>
        <taxon>rosids</taxon>
        <taxon>malvids</taxon>
        <taxon>Malvales</taxon>
        <taxon>Malvaceae</taxon>
        <taxon>Malvoideae</taxon>
        <taxon>Hibiscus</taxon>
    </lineage>
</organism>
<keyword evidence="3" id="KW-1185">Reference proteome</keyword>
<name>A0ABR2E5Z0_9ROSI</name>
<sequence>MHADEESGASIGHHRDKTNYVGPKEKVHNFNNGLEDGTSSKPKLQLEPTNNSKKRKSKPFSASQDVAEEV</sequence>
<reference evidence="2 3" key="1">
    <citation type="journal article" date="2024" name="G3 (Bethesda)">
        <title>Genome assembly of Hibiscus sabdariffa L. provides insights into metabolisms of medicinal natural products.</title>
        <authorList>
            <person name="Kim T."/>
        </authorList>
    </citation>
    <scope>NUCLEOTIDE SEQUENCE [LARGE SCALE GENOMIC DNA]</scope>
    <source>
        <strain evidence="2">TK-2024</strain>
        <tissue evidence="2">Old leaves</tissue>
    </source>
</reference>
<accession>A0ABR2E5Z0</accession>
<feature type="region of interest" description="Disordered" evidence="1">
    <location>
        <begin position="1"/>
        <end position="70"/>
    </location>
</feature>
<feature type="compositionally biased region" description="Polar residues" evidence="1">
    <location>
        <begin position="29"/>
        <end position="51"/>
    </location>
</feature>
<dbReference type="EMBL" id="JBBPBM010000020">
    <property type="protein sequence ID" value="KAK8552590.1"/>
    <property type="molecule type" value="Genomic_DNA"/>
</dbReference>
<gene>
    <name evidence="2" type="ORF">V6N12_041175</name>
</gene>
<comment type="caution">
    <text evidence="2">The sequence shown here is derived from an EMBL/GenBank/DDBJ whole genome shotgun (WGS) entry which is preliminary data.</text>
</comment>
<proteinExistence type="predicted"/>
<evidence type="ECO:0000256" key="1">
    <source>
        <dbReference type="SAM" id="MobiDB-lite"/>
    </source>
</evidence>
<dbReference type="Proteomes" id="UP001472677">
    <property type="component" value="Unassembled WGS sequence"/>
</dbReference>
<protein>
    <submittedName>
        <fullName evidence="2">Uncharacterized protein</fullName>
    </submittedName>
</protein>
<evidence type="ECO:0000313" key="3">
    <source>
        <dbReference type="Proteomes" id="UP001472677"/>
    </source>
</evidence>
<evidence type="ECO:0000313" key="2">
    <source>
        <dbReference type="EMBL" id="KAK8552590.1"/>
    </source>
</evidence>